<comment type="caution">
    <text evidence="2">Lacks conserved residue(s) required for the propagation of feature annotation.</text>
</comment>
<dbReference type="GO" id="GO:0008890">
    <property type="term" value="F:glycine C-acetyltransferase activity"/>
    <property type="evidence" value="ECO:0007669"/>
    <property type="project" value="UniProtKB-EC"/>
</dbReference>
<evidence type="ECO:0000259" key="3">
    <source>
        <dbReference type="Pfam" id="PF00155"/>
    </source>
</evidence>
<dbReference type="EMBL" id="CP150845">
    <property type="protein sequence ID" value="WYZ20500.1"/>
    <property type="molecule type" value="Genomic_DNA"/>
</dbReference>
<protein>
    <recommendedName>
        <fullName evidence="2">2-amino-3-ketobutyrate coenzyme A ligase</fullName>
        <shortName evidence="2">AKB ligase</shortName>
        <ecNumber evidence="2">2.3.1.29</ecNumber>
    </recommendedName>
    <alternativeName>
        <fullName evidence="2">Glycine acetyltransferase</fullName>
    </alternativeName>
</protein>
<dbReference type="SUPFAM" id="SSF53383">
    <property type="entry name" value="PLP-dependent transferases"/>
    <property type="match status" value="1"/>
</dbReference>
<proteinExistence type="inferred from homology"/>
<comment type="pathway">
    <text evidence="2">Amino-acid degradation; L-threonine degradation via oxydo-reductase pathway; glycine from L-threonine: step 2/2.</text>
</comment>
<dbReference type="PANTHER" id="PTHR13693">
    <property type="entry name" value="CLASS II AMINOTRANSFERASE/8-AMINO-7-OXONONANOATE SYNTHASE"/>
    <property type="match status" value="1"/>
</dbReference>
<organism evidence="4 5">
    <name type="scientific">Flavobacterium soyae</name>
    <dbReference type="NCBI Taxonomy" id="2903098"/>
    <lineage>
        <taxon>Bacteria</taxon>
        <taxon>Pseudomonadati</taxon>
        <taxon>Bacteroidota</taxon>
        <taxon>Flavobacteriia</taxon>
        <taxon>Flavobacteriales</taxon>
        <taxon>Flavobacteriaceae</taxon>
        <taxon>Flavobacterium</taxon>
    </lineage>
</organism>
<feature type="binding site" description="in other chain" evidence="2">
    <location>
        <position position="185"/>
    </location>
    <ligand>
        <name>pyridoxal 5'-phosphate</name>
        <dbReference type="ChEBI" id="CHEBI:597326"/>
        <note>ligand shared between dimeric partners</note>
    </ligand>
</feature>
<evidence type="ECO:0000313" key="5">
    <source>
        <dbReference type="Proteomes" id="UP001623852"/>
    </source>
</evidence>
<dbReference type="Pfam" id="PF00155">
    <property type="entry name" value="Aminotran_1_2"/>
    <property type="match status" value="1"/>
</dbReference>
<dbReference type="PANTHER" id="PTHR13693:SF103">
    <property type="entry name" value="AMINOTRANSFERASE CLASS I_CLASSII DOMAIN-CONTAINING PROTEIN"/>
    <property type="match status" value="1"/>
</dbReference>
<comment type="subunit">
    <text evidence="2">Homodimer.</text>
</comment>
<feature type="modified residue" description="N6-(pyridoxal phosphate)lysine" evidence="2">
    <location>
        <position position="244"/>
    </location>
</feature>
<dbReference type="HAMAP" id="MF_00985">
    <property type="entry name" value="2am3keto_CoA_ligase"/>
    <property type="match status" value="1"/>
</dbReference>
<accession>A0ABZ2UG29</accession>
<feature type="binding site" description="in other chain" evidence="2">
    <location>
        <begin position="241"/>
        <end position="244"/>
    </location>
    <ligand>
        <name>pyridoxal 5'-phosphate</name>
        <dbReference type="ChEBI" id="CHEBI:597326"/>
        <note>ligand shared between dimeric partners</note>
    </ligand>
</feature>
<dbReference type="NCBIfam" id="TIGR01822">
    <property type="entry name" value="2am3keto_CoA"/>
    <property type="match status" value="1"/>
</dbReference>
<name>A0ABZ2UG29_9FLAO</name>
<dbReference type="InterPro" id="IPR015422">
    <property type="entry name" value="PyrdxlP-dep_Trfase_small"/>
</dbReference>
<evidence type="ECO:0000256" key="1">
    <source>
        <dbReference type="ARBA" id="ARBA00022679"/>
    </source>
</evidence>
<keyword evidence="2 4" id="KW-0012">Acyltransferase</keyword>
<sequence length="397" mass="43444">MYGKIKEYLQSELQTIEENGIFKKERIITSAQGAEITISTGETVLNFCANNYLGLSSHLEVVQAAKDAMDTHGFGMSSVRFICGTQDIHKTLEKKIADFYGTEDTILYAAAFDANGGVFEPLLGENDAIISDSLNHASIIDGVRLCKAARYRYENSNMEDLEQQLIKAAEAGTRFKLIVTDGVFSMDGLVAPLDKICDLADKYDALVMVDECHAAGFIGATGKGTLEAKGVMGRVDIITGTLGKALGGAMGGYTTAKKEIIEILRQRSRPYLFSNSLAPSIVGASIKVFELLEKDTALRDKLEWNTNYFKEGMKNAGFDIIDGDSAIVPVMLYDAKLSQTMANELLKQGIYVIGFFFPVVPKDKARIRVQLSAAHTKEHLDKAIEAFKLTGKMLKVI</sequence>
<keyword evidence="2" id="KW-0663">Pyridoxal phosphate</keyword>
<comment type="similarity">
    <text evidence="2">Belongs to the class-II pyridoxal-phosphate-dependent aminotransferase family.</text>
</comment>
<dbReference type="InterPro" id="IPR015424">
    <property type="entry name" value="PyrdxlP-dep_Trfase"/>
</dbReference>
<comment type="function">
    <text evidence="2">Catalyzes the cleavage of 2-amino-3-ketobutyrate to glycine and acetyl-CoA.</text>
</comment>
<reference evidence="4 5" key="1">
    <citation type="submission" date="2024-03" db="EMBL/GenBank/DDBJ databases">
        <title>Flavobacterium soyae.</title>
        <authorList>
            <person name="Zheng W."/>
        </authorList>
    </citation>
    <scope>NUCLEOTIDE SEQUENCE [LARGE SCALE GENOMIC DNA]</scope>
    <source>
        <strain evidence="4 5">55</strain>
    </source>
</reference>
<gene>
    <name evidence="2 4" type="primary">kbl</name>
    <name evidence="4" type="ORF">AABD74_03355</name>
</gene>
<keyword evidence="1 2" id="KW-0808">Transferase</keyword>
<dbReference type="NCBIfam" id="NF005394">
    <property type="entry name" value="PRK06939.1"/>
    <property type="match status" value="1"/>
</dbReference>
<feature type="binding site" evidence="2">
    <location>
        <position position="136"/>
    </location>
    <ligand>
        <name>substrate</name>
    </ligand>
</feature>
<dbReference type="InterPro" id="IPR050087">
    <property type="entry name" value="AON_synthase_class-II"/>
</dbReference>
<evidence type="ECO:0000313" key="4">
    <source>
        <dbReference type="EMBL" id="WYZ20500.1"/>
    </source>
</evidence>
<feature type="binding site" evidence="2">
    <location>
        <begin position="274"/>
        <end position="275"/>
    </location>
    <ligand>
        <name>pyridoxal 5'-phosphate</name>
        <dbReference type="ChEBI" id="CHEBI:597326"/>
        <note>ligand shared between dimeric partners</note>
    </ligand>
</feature>
<feature type="binding site" evidence="2">
    <location>
        <position position="368"/>
    </location>
    <ligand>
        <name>substrate</name>
    </ligand>
</feature>
<feature type="domain" description="Aminotransferase class I/classII large" evidence="3">
    <location>
        <begin position="43"/>
        <end position="387"/>
    </location>
</feature>
<dbReference type="CDD" id="cd06454">
    <property type="entry name" value="KBL_like"/>
    <property type="match status" value="1"/>
</dbReference>
<dbReference type="EC" id="2.3.1.29" evidence="2"/>
<dbReference type="InterPro" id="IPR011282">
    <property type="entry name" value="2am3keto_CoA_ligase"/>
</dbReference>
<dbReference type="Proteomes" id="UP001623852">
    <property type="component" value="Chromosome"/>
</dbReference>
<comment type="catalytic activity">
    <reaction evidence="2">
        <text>glycine + acetyl-CoA = (2S)-2-amino-3-oxobutanoate + CoA</text>
        <dbReference type="Rhea" id="RHEA:20736"/>
        <dbReference type="ChEBI" id="CHEBI:57287"/>
        <dbReference type="ChEBI" id="CHEBI:57288"/>
        <dbReference type="ChEBI" id="CHEBI:57305"/>
        <dbReference type="ChEBI" id="CHEBI:78948"/>
        <dbReference type="EC" id="2.3.1.29"/>
    </reaction>
</comment>
<evidence type="ECO:0000256" key="2">
    <source>
        <dbReference type="HAMAP-Rule" id="MF_00985"/>
    </source>
</evidence>
<comment type="cofactor">
    <cofactor evidence="2">
        <name>pyridoxal 5'-phosphate</name>
        <dbReference type="ChEBI" id="CHEBI:597326"/>
    </cofactor>
    <text evidence="2">Binds 1 pyridoxal phosphate per subunit.</text>
</comment>
<dbReference type="Gene3D" id="3.40.640.10">
    <property type="entry name" value="Type I PLP-dependent aspartate aminotransferase-like (Major domain)"/>
    <property type="match status" value="1"/>
</dbReference>
<dbReference type="InterPro" id="IPR004839">
    <property type="entry name" value="Aminotransferase_I/II_large"/>
</dbReference>
<dbReference type="InterPro" id="IPR015421">
    <property type="entry name" value="PyrdxlP-dep_Trfase_major"/>
</dbReference>
<dbReference type="RefSeq" id="WP_406844670.1">
    <property type="nucleotide sequence ID" value="NZ_CP150845.1"/>
</dbReference>
<dbReference type="Gene3D" id="3.90.1150.10">
    <property type="entry name" value="Aspartate Aminotransferase, domain 1"/>
    <property type="match status" value="1"/>
</dbReference>
<keyword evidence="5" id="KW-1185">Reference proteome</keyword>